<evidence type="ECO:0000256" key="4">
    <source>
        <dbReference type="SAM" id="Coils"/>
    </source>
</evidence>
<feature type="region of interest" description="Disordered" evidence="5">
    <location>
        <begin position="50"/>
        <end position="69"/>
    </location>
</feature>
<evidence type="ECO:0000256" key="1">
    <source>
        <dbReference type="ARBA" id="ARBA00009574"/>
    </source>
</evidence>
<keyword evidence="3 4" id="KW-0175">Coiled coil</keyword>
<organism evidence="6 7">
    <name type="scientific">Lithohypha guttulata</name>
    <dbReference type="NCBI Taxonomy" id="1690604"/>
    <lineage>
        <taxon>Eukaryota</taxon>
        <taxon>Fungi</taxon>
        <taxon>Dikarya</taxon>
        <taxon>Ascomycota</taxon>
        <taxon>Pezizomycotina</taxon>
        <taxon>Eurotiomycetes</taxon>
        <taxon>Chaetothyriomycetidae</taxon>
        <taxon>Chaetothyriales</taxon>
        <taxon>Trichomeriaceae</taxon>
        <taxon>Lithohypha</taxon>
    </lineage>
</organism>
<feature type="compositionally biased region" description="Polar residues" evidence="5">
    <location>
        <begin position="454"/>
        <end position="463"/>
    </location>
</feature>
<feature type="compositionally biased region" description="Low complexity" evidence="5">
    <location>
        <begin position="217"/>
        <end position="231"/>
    </location>
</feature>
<evidence type="ECO:0000313" key="6">
    <source>
        <dbReference type="EMBL" id="KAK5092095.1"/>
    </source>
</evidence>
<evidence type="ECO:0000256" key="3">
    <source>
        <dbReference type="ARBA" id="ARBA00023054"/>
    </source>
</evidence>
<keyword evidence="7" id="KW-1185">Reference proteome</keyword>
<feature type="region of interest" description="Disordered" evidence="5">
    <location>
        <begin position="328"/>
        <end position="358"/>
    </location>
</feature>
<dbReference type="Proteomes" id="UP001345013">
    <property type="component" value="Unassembled WGS sequence"/>
</dbReference>
<gene>
    <name evidence="6" type="ORF">LTR24_005536</name>
</gene>
<feature type="region of interest" description="Disordered" evidence="5">
    <location>
        <begin position="211"/>
        <end position="237"/>
    </location>
</feature>
<evidence type="ECO:0000256" key="2">
    <source>
        <dbReference type="ARBA" id="ARBA00013807"/>
    </source>
</evidence>
<dbReference type="EMBL" id="JAVRRG010000064">
    <property type="protein sequence ID" value="KAK5092095.1"/>
    <property type="molecule type" value="Genomic_DNA"/>
</dbReference>
<comment type="similarity">
    <text evidence="1">Belongs to the ATG14 family.</text>
</comment>
<feature type="compositionally biased region" description="Polar residues" evidence="5">
    <location>
        <begin position="336"/>
        <end position="358"/>
    </location>
</feature>
<evidence type="ECO:0000256" key="5">
    <source>
        <dbReference type="SAM" id="MobiDB-lite"/>
    </source>
</evidence>
<proteinExistence type="inferred from homology"/>
<dbReference type="Pfam" id="PF10186">
    <property type="entry name" value="ATG14"/>
    <property type="match status" value="2"/>
</dbReference>
<feature type="region of interest" description="Disordered" evidence="5">
    <location>
        <begin position="438"/>
        <end position="472"/>
    </location>
</feature>
<feature type="compositionally biased region" description="Basic and acidic residues" evidence="5">
    <location>
        <begin position="50"/>
        <end position="63"/>
    </location>
</feature>
<sequence>MECDICQRPPDKSLDFFCTACAHNVVYVPRLEHARVLLEKNVLKTKVEEAVNTERHGRNDAPDSPHTNTDGVIWQKEWKQVQANESNRRVVRIKDEQESVRQEAAGLKAQIEALRAKITEKRCVLDTIQSKVPQRWKEDLSQTNIANSKALSLLLQTQHKSVGSRATLCREAASLMRLRQRRRQRDAPDREQYSIAGLTLPDLREISNVRGRRQDFPGPGSAMSVSSSPSASRHELGTSLKSRPLFVGSDSRDERIVNFQKSEPQAFNIFIEGIALLAWDVAWLCRTQGYTAGTNSWEEICNVGKNLHQLLIANPQAPSIARIQSDRNVLKRPGQSRKSSSPSYDIRNESTGKLGQNTDLSAASQAAKAYQSENLRLWAFLSWQAVALSLRKTLLTEITSAEWELLQDEEWDDGGEQFDEAVFVKTRALDGQQYDDARSIMTTRTRLDDEPPSSARTPGTSGWTKLKQREQS</sequence>
<reference evidence="6 7" key="1">
    <citation type="submission" date="2023-08" db="EMBL/GenBank/DDBJ databases">
        <title>Black Yeasts Isolated from many extreme environments.</title>
        <authorList>
            <person name="Coleine C."/>
            <person name="Stajich J.E."/>
            <person name="Selbmann L."/>
        </authorList>
    </citation>
    <scope>NUCLEOTIDE SEQUENCE [LARGE SCALE GENOMIC DNA]</scope>
    <source>
        <strain evidence="6 7">CCFEE 5885</strain>
    </source>
</reference>
<evidence type="ECO:0000313" key="7">
    <source>
        <dbReference type="Proteomes" id="UP001345013"/>
    </source>
</evidence>
<name>A0ABR0KAL1_9EURO</name>
<dbReference type="InterPro" id="IPR018791">
    <property type="entry name" value="UV_resistance/autophagy_Atg14"/>
</dbReference>
<accession>A0ABR0KAL1</accession>
<comment type="caution">
    <text evidence="6">The sequence shown here is derived from an EMBL/GenBank/DDBJ whole genome shotgun (WGS) entry which is preliminary data.</text>
</comment>
<feature type="coiled-coil region" evidence="4">
    <location>
        <begin position="83"/>
        <end position="117"/>
    </location>
</feature>
<protein>
    <recommendedName>
        <fullName evidence="2">Autophagy-related protein 14</fullName>
    </recommendedName>
</protein>